<comment type="caution">
    <text evidence="3">The sequence shown here is derived from an EMBL/GenBank/DDBJ whole genome shotgun (WGS) entry which is preliminary data.</text>
</comment>
<feature type="region of interest" description="Disordered" evidence="1">
    <location>
        <begin position="230"/>
        <end position="267"/>
    </location>
</feature>
<proteinExistence type="predicted"/>
<dbReference type="Pfam" id="PF14111">
    <property type="entry name" value="DUF4283"/>
    <property type="match status" value="1"/>
</dbReference>
<dbReference type="PANTHER" id="PTHR31286">
    <property type="entry name" value="GLYCINE-RICH CELL WALL STRUCTURAL PROTEIN 1.8-LIKE"/>
    <property type="match status" value="1"/>
</dbReference>
<reference evidence="3" key="1">
    <citation type="submission" date="2020-06" db="EMBL/GenBank/DDBJ databases">
        <authorList>
            <person name="Li T."/>
            <person name="Hu X."/>
            <person name="Zhang T."/>
            <person name="Song X."/>
            <person name="Zhang H."/>
            <person name="Dai N."/>
            <person name="Sheng W."/>
            <person name="Hou X."/>
            <person name="Wei L."/>
        </authorList>
    </citation>
    <scope>NUCLEOTIDE SEQUENCE</scope>
    <source>
        <strain evidence="3">KEN1</strain>
        <tissue evidence="3">Leaf</tissue>
    </source>
</reference>
<dbReference type="AlphaFoldDB" id="A0AAW2X7X1"/>
<evidence type="ECO:0000256" key="1">
    <source>
        <dbReference type="SAM" id="MobiDB-lite"/>
    </source>
</evidence>
<dbReference type="EMBL" id="JACGWN010000005">
    <property type="protein sequence ID" value="KAL0448226.1"/>
    <property type="molecule type" value="Genomic_DNA"/>
</dbReference>
<gene>
    <name evidence="3" type="ORF">Slati_1379000</name>
</gene>
<dbReference type="InterPro" id="IPR025558">
    <property type="entry name" value="DUF4283"/>
</dbReference>
<sequence length="267" mass="30031">MEEIERLSAQYKFAIVGKFSHGFPPYRNMHQLLSTLKLQGPFIVTMITNRHVLINLKNEANYTKLWIQLWHIDGSPMRMFKWTPSFRPQLESSLAPVWICFPTLPAHLFHKDVLYAIASLVGTPLKLDEPTLFQSRLTAARVSVEVDLANKLIEEIVIGLRMRRLCKKLFLKISQNIACFVNTLVMKNQIVTLKGMLESRRDLISSKKEHVAPPIGIESKNTFNVLNQLEGEDEGGRGSENDSVGRNAGTGTTGNPQAKMNGCQVSG</sequence>
<dbReference type="PANTHER" id="PTHR31286:SF180">
    <property type="entry name" value="OS10G0362600 PROTEIN"/>
    <property type="match status" value="1"/>
</dbReference>
<evidence type="ECO:0000313" key="3">
    <source>
        <dbReference type="EMBL" id="KAL0448226.1"/>
    </source>
</evidence>
<organism evidence="3">
    <name type="scientific">Sesamum latifolium</name>
    <dbReference type="NCBI Taxonomy" id="2727402"/>
    <lineage>
        <taxon>Eukaryota</taxon>
        <taxon>Viridiplantae</taxon>
        <taxon>Streptophyta</taxon>
        <taxon>Embryophyta</taxon>
        <taxon>Tracheophyta</taxon>
        <taxon>Spermatophyta</taxon>
        <taxon>Magnoliopsida</taxon>
        <taxon>eudicotyledons</taxon>
        <taxon>Gunneridae</taxon>
        <taxon>Pentapetalae</taxon>
        <taxon>asterids</taxon>
        <taxon>lamiids</taxon>
        <taxon>Lamiales</taxon>
        <taxon>Pedaliaceae</taxon>
        <taxon>Sesamum</taxon>
    </lineage>
</organism>
<feature type="domain" description="DUF4283" evidence="2">
    <location>
        <begin position="9"/>
        <end position="89"/>
    </location>
</feature>
<protein>
    <recommendedName>
        <fullName evidence="2">DUF4283 domain-containing protein</fullName>
    </recommendedName>
</protein>
<evidence type="ECO:0000259" key="2">
    <source>
        <dbReference type="Pfam" id="PF14111"/>
    </source>
</evidence>
<name>A0AAW2X7X1_9LAMI</name>
<feature type="compositionally biased region" description="Polar residues" evidence="1">
    <location>
        <begin position="241"/>
        <end position="267"/>
    </location>
</feature>
<dbReference type="InterPro" id="IPR040256">
    <property type="entry name" value="At4g02000-like"/>
</dbReference>
<reference evidence="3" key="2">
    <citation type="journal article" date="2024" name="Plant">
        <title>Genomic evolution and insights into agronomic trait innovations of Sesamum species.</title>
        <authorList>
            <person name="Miao H."/>
            <person name="Wang L."/>
            <person name="Qu L."/>
            <person name="Liu H."/>
            <person name="Sun Y."/>
            <person name="Le M."/>
            <person name="Wang Q."/>
            <person name="Wei S."/>
            <person name="Zheng Y."/>
            <person name="Lin W."/>
            <person name="Duan Y."/>
            <person name="Cao H."/>
            <person name="Xiong S."/>
            <person name="Wang X."/>
            <person name="Wei L."/>
            <person name="Li C."/>
            <person name="Ma Q."/>
            <person name="Ju M."/>
            <person name="Zhao R."/>
            <person name="Li G."/>
            <person name="Mu C."/>
            <person name="Tian Q."/>
            <person name="Mei H."/>
            <person name="Zhang T."/>
            <person name="Gao T."/>
            <person name="Zhang H."/>
        </authorList>
    </citation>
    <scope>NUCLEOTIDE SEQUENCE</scope>
    <source>
        <strain evidence="3">KEN1</strain>
    </source>
</reference>
<accession>A0AAW2X7X1</accession>